<keyword evidence="3" id="KW-1185">Reference proteome</keyword>
<feature type="transmembrane region" description="Helical" evidence="1">
    <location>
        <begin position="143"/>
        <end position="166"/>
    </location>
</feature>
<dbReference type="PANTHER" id="PTHR38636">
    <property type="entry name" value="PROTEIN CBG20488"/>
    <property type="match status" value="1"/>
</dbReference>
<organism evidence="2 3">
    <name type="scientific">Karstenula rhodostoma CBS 690.94</name>
    <dbReference type="NCBI Taxonomy" id="1392251"/>
    <lineage>
        <taxon>Eukaryota</taxon>
        <taxon>Fungi</taxon>
        <taxon>Dikarya</taxon>
        <taxon>Ascomycota</taxon>
        <taxon>Pezizomycotina</taxon>
        <taxon>Dothideomycetes</taxon>
        <taxon>Pleosporomycetidae</taxon>
        <taxon>Pleosporales</taxon>
        <taxon>Massarineae</taxon>
        <taxon>Didymosphaeriaceae</taxon>
        <taxon>Karstenula</taxon>
    </lineage>
</organism>
<dbReference type="Pfam" id="PF08560">
    <property type="entry name" value="DUF1757"/>
    <property type="match status" value="1"/>
</dbReference>
<evidence type="ECO:0000256" key="1">
    <source>
        <dbReference type="SAM" id="Phobius"/>
    </source>
</evidence>
<evidence type="ECO:0000313" key="2">
    <source>
        <dbReference type="EMBL" id="KAF2447321.1"/>
    </source>
</evidence>
<dbReference type="OrthoDB" id="544298at2759"/>
<keyword evidence="1" id="KW-0812">Transmembrane</keyword>
<dbReference type="PANTHER" id="PTHR38636:SF1">
    <property type="entry name" value="CHLORIDE CHANNEL PROTEIN CLC-D"/>
    <property type="match status" value="1"/>
</dbReference>
<feature type="transmembrane region" description="Helical" evidence="1">
    <location>
        <begin position="114"/>
        <end position="131"/>
    </location>
</feature>
<accession>A0A9P4UED4</accession>
<proteinExistence type="predicted"/>
<feature type="transmembrane region" description="Helical" evidence="1">
    <location>
        <begin position="28"/>
        <end position="48"/>
    </location>
</feature>
<gene>
    <name evidence="2" type="ORF">P171DRAFT_409910</name>
</gene>
<name>A0A9P4UED4_9PLEO</name>
<evidence type="ECO:0000313" key="3">
    <source>
        <dbReference type="Proteomes" id="UP000799764"/>
    </source>
</evidence>
<dbReference type="InterPro" id="IPR013869">
    <property type="entry name" value="DUF1757"/>
</dbReference>
<reference evidence="2" key="1">
    <citation type="journal article" date="2020" name="Stud. Mycol.">
        <title>101 Dothideomycetes genomes: a test case for predicting lifestyles and emergence of pathogens.</title>
        <authorList>
            <person name="Haridas S."/>
            <person name="Albert R."/>
            <person name="Binder M."/>
            <person name="Bloem J."/>
            <person name="Labutti K."/>
            <person name="Salamov A."/>
            <person name="Andreopoulos B."/>
            <person name="Baker S."/>
            <person name="Barry K."/>
            <person name="Bills G."/>
            <person name="Bluhm B."/>
            <person name="Cannon C."/>
            <person name="Castanera R."/>
            <person name="Culley D."/>
            <person name="Daum C."/>
            <person name="Ezra D."/>
            <person name="Gonzalez J."/>
            <person name="Henrissat B."/>
            <person name="Kuo A."/>
            <person name="Liang C."/>
            <person name="Lipzen A."/>
            <person name="Lutzoni F."/>
            <person name="Magnuson J."/>
            <person name="Mondo S."/>
            <person name="Nolan M."/>
            <person name="Ohm R."/>
            <person name="Pangilinan J."/>
            <person name="Park H.-J."/>
            <person name="Ramirez L."/>
            <person name="Alfaro M."/>
            <person name="Sun H."/>
            <person name="Tritt A."/>
            <person name="Yoshinaga Y."/>
            <person name="Zwiers L.-H."/>
            <person name="Turgeon B."/>
            <person name="Goodwin S."/>
            <person name="Spatafora J."/>
            <person name="Crous P."/>
            <person name="Grigoriev I."/>
        </authorList>
    </citation>
    <scope>NUCLEOTIDE SEQUENCE</scope>
    <source>
        <strain evidence="2">CBS 690.94</strain>
    </source>
</reference>
<dbReference type="AlphaFoldDB" id="A0A9P4UED4"/>
<feature type="transmembrane region" description="Helical" evidence="1">
    <location>
        <begin position="69"/>
        <end position="89"/>
    </location>
</feature>
<dbReference type="EMBL" id="MU001497">
    <property type="protein sequence ID" value="KAF2447321.1"/>
    <property type="molecule type" value="Genomic_DNA"/>
</dbReference>
<keyword evidence="1" id="KW-1133">Transmembrane helix</keyword>
<dbReference type="Proteomes" id="UP000799764">
    <property type="component" value="Unassembled WGS sequence"/>
</dbReference>
<keyword evidence="1" id="KW-0472">Membrane</keyword>
<comment type="caution">
    <text evidence="2">The sequence shown here is derived from an EMBL/GenBank/DDBJ whole genome shotgun (WGS) entry which is preliminary data.</text>
</comment>
<sequence>MTSLFPHAPYAEDQPSAHAILHLHVARASAMTTTTLAFLTAPASLLLSRYRHATPLTFPAYSARLLTHASRGLVIGIVLGTAATFGQMYGREEIEWQDRAWRLQENGGEERTDVVSFGGAAVGAALGVWNARRGRAGMGMGMGRSVVGGAGLGSTSGMVHMIYSFARGRKSA</sequence>
<protein>
    <submittedName>
        <fullName evidence="2">Uncharacterized protein</fullName>
    </submittedName>
</protein>